<organism evidence="4 5">
    <name type="scientific">Mobiluncus curtisii</name>
    <dbReference type="NCBI Taxonomy" id="2051"/>
    <lineage>
        <taxon>Bacteria</taxon>
        <taxon>Bacillati</taxon>
        <taxon>Actinomycetota</taxon>
        <taxon>Actinomycetes</taxon>
        <taxon>Actinomycetales</taxon>
        <taxon>Actinomycetaceae</taxon>
        <taxon>Mobiluncus</taxon>
    </lineage>
</organism>
<keyword evidence="2" id="KW-0472">Membrane</keyword>
<feature type="signal peptide" evidence="3">
    <location>
        <begin position="1"/>
        <end position="29"/>
    </location>
</feature>
<evidence type="ECO:0000256" key="1">
    <source>
        <dbReference type="SAM" id="MobiDB-lite"/>
    </source>
</evidence>
<name>A0A2X2Y8V3_9ACTO</name>
<dbReference type="RefSeq" id="WP_013188589.1">
    <property type="nucleotide sequence ID" value="NZ_CP068112.1"/>
</dbReference>
<evidence type="ECO:0000313" key="5">
    <source>
        <dbReference type="Proteomes" id="UP000250245"/>
    </source>
</evidence>
<sequence length="345" mass="35568">METKLKMRLTALGAGFALALSLGAVPALASNEEDHIHAVTGTTTGLNVNAIAGSQTGTIEVHLTRKNPNDDPKNPTVPNGSTANYTVKISKVKDVATTGTGVDYRKLAQLTVTQARKKGLESPQTGTTNYAGVVEFKNLALGVYLIESTPPNTPNTNFLKFCPSLVTLPYGDTSSGSPKWSYGLGLVPKPVATAAPQPGGGTGGGGGTPGFAPTPSQSATPSQSPKPSVSPVPSPSNTPLPKLPKGVDPNRVTDPYDIPGWIYDPKTNTYIPNPDDPRVAGTWEEWGLTPPSQSLPGKVAGALAKTGVQIAGAMTLSAGLIVVGLVLMRRRSNSSEPAGSDPGRS</sequence>
<dbReference type="GO" id="GO:0005975">
    <property type="term" value="P:carbohydrate metabolic process"/>
    <property type="evidence" value="ECO:0007669"/>
    <property type="project" value="UniProtKB-ARBA"/>
</dbReference>
<evidence type="ECO:0008006" key="6">
    <source>
        <dbReference type="Google" id="ProtNLM"/>
    </source>
</evidence>
<dbReference type="AlphaFoldDB" id="A0A2X2Y8V3"/>
<dbReference type="EMBL" id="UASJ01000001">
    <property type="protein sequence ID" value="SQB64242.1"/>
    <property type="molecule type" value="Genomic_DNA"/>
</dbReference>
<evidence type="ECO:0000256" key="3">
    <source>
        <dbReference type="SAM" id="SignalP"/>
    </source>
</evidence>
<feature type="transmembrane region" description="Helical" evidence="2">
    <location>
        <begin position="308"/>
        <end position="328"/>
    </location>
</feature>
<dbReference type="Proteomes" id="UP000250245">
    <property type="component" value="Unassembled WGS sequence"/>
</dbReference>
<dbReference type="Gene3D" id="2.60.40.10">
    <property type="entry name" value="Immunoglobulins"/>
    <property type="match status" value="1"/>
</dbReference>
<proteinExistence type="predicted"/>
<keyword evidence="2" id="KW-0812">Transmembrane</keyword>
<reference evidence="4 5" key="1">
    <citation type="submission" date="2018-06" db="EMBL/GenBank/DDBJ databases">
        <authorList>
            <consortium name="Pathogen Informatics"/>
            <person name="Doyle S."/>
        </authorList>
    </citation>
    <scope>NUCLEOTIDE SEQUENCE [LARGE SCALE GENOMIC DNA]</scope>
    <source>
        <strain evidence="4 5">NCTC11820</strain>
    </source>
</reference>
<keyword evidence="3" id="KW-0732">Signal</keyword>
<evidence type="ECO:0000313" key="4">
    <source>
        <dbReference type="EMBL" id="SQB64242.1"/>
    </source>
</evidence>
<gene>
    <name evidence="4" type="ORF">NCTC11820_00576</name>
</gene>
<protein>
    <recommendedName>
        <fullName evidence="6">LPXTG-motif cell wall anchor domain protein</fullName>
    </recommendedName>
</protein>
<feature type="chain" id="PRO_5016008540" description="LPXTG-motif cell wall anchor domain protein" evidence="3">
    <location>
        <begin position="30"/>
        <end position="345"/>
    </location>
</feature>
<keyword evidence="2" id="KW-1133">Transmembrane helix</keyword>
<feature type="compositionally biased region" description="Pro residues" evidence="1">
    <location>
        <begin position="228"/>
        <end position="242"/>
    </location>
</feature>
<accession>A0A2X2Y8V3</accession>
<feature type="compositionally biased region" description="Low complexity" evidence="1">
    <location>
        <begin position="210"/>
        <end position="227"/>
    </location>
</feature>
<dbReference type="InterPro" id="IPR013783">
    <property type="entry name" value="Ig-like_fold"/>
</dbReference>
<dbReference type="GeneID" id="55564281"/>
<feature type="compositionally biased region" description="Gly residues" evidence="1">
    <location>
        <begin position="198"/>
        <end position="209"/>
    </location>
</feature>
<feature type="region of interest" description="Disordered" evidence="1">
    <location>
        <begin position="193"/>
        <end position="251"/>
    </location>
</feature>
<evidence type="ECO:0000256" key="2">
    <source>
        <dbReference type="SAM" id="Phobius"/>
    </source>
</evidence>